<feature type="transmembrane region" description="Helical" evidence="1">
    <location>
        <begin position="182"/>
        <end position="200"/>
    </location>
</feature>
<dbReference type="KEGG" id="mff:MFFC18_48240"/>
<dbReference type="RefSeq" id="WP_157665143.1">
    <property type="nucleotide sequence ID" value="NZ_CP042912.1"/>
</dbReference>
<feature type="transmembrane region" description="Helical" evidence="1">
    <location>
        <begin position="157"/>
        <end position="176"/>
    </location>
</feature>
<keyword evidence="1" id="KW-0472">Membrane</keyword>
<dbReference type="InterPro" id="IPR000326">
    <property type="entry name" value="PAP2/HPO"/>
</dbReference>
<organism evidence="3 4">
    <name type="scientific">Mariniblastus fucicola</name>
    <dbReference type="NCBI Taxonomy" id="980251"/>
    <lineage>
        <taxon>Bacteria</taxon>
        <taxon>Pseudomonadati</taxon>
        <taxon>Planctomycetota</taxon>
        <taxon>Planctomycetia</taxon>
        <taxon>Pirellulales</taxon>
        <taxon>Pirellulaceae</taxon>
        <taxon>Mariniblastus</taxon>
    </lineage>
</organism>
<dbReference type="InterPro" id="IPR036938">
    <property type="entry name" value="PAP2/HPO_sf"/>
</dbReference>
<feature type="domain" description="Phosphatidic acid phosphatase type 2/haloperoxidase" evidence="2">
    <location>
        <begin position="121"/>
        <end position="197"/>
    </location>
</feature>
<dbReference type="AlphaFoldDB" id="A0A5B9PQZ0"/>
<keyword evidence="1" id="KW-1133">Transmembrane helix</keyword>
<dbReference type="Proteomes" id="UP000322214">
    <property type="component" value="Chromosome"/>
</dbReference>
<evidence type="ECO:0000256" key="1">
    <source>
        <dbReference type="SAM" id="Phobius"/>
    </source>
</evidence>
<reference evidence="3 4" key="1">
    <citation type="submission" date="2019-08" db="EMBL/GenBank/DDBJ databases">
        <title>Deep-cultivation of Planctomycetes and their phenomic and genomic characterization uncovers novel biology.</title>
        <authorList>
            <person name="Wiegand S."/>
            <person name="Jogler M."/>
            <person name="Boedeker C."/>
            <person name="Pinto D."/>
            <person name="Vollmers J."/>
            <person name="Rivas-Marin E."/>
            <person name="Kohn T."/>
            <person name="Peeters S.H."/>
            <person name="Heuer A."/>
            <person name="Rast P."/>
            <person name="Oberbeckmann S."/>
            <person name="Bunk B."/>
            <person name="Jeske O."/>
            <person name="Meyerdierks A."/>
            <person name="Storesund J.E."/>
            <person name="Kallscheuer N."/>
            <person name="Luecker S."/>
            <person name="Lage O.M."/>
            <person name="Pohl T."/>
            <person name="Merkel B.J."/>
            <person name="Hornburger P."/>
            <person name="Mueller R.-W."/>
            <person name="Bruemmer F."/>
            <person name="Labrenz M."/>
            <person name="Spormann A.M."/>
            <person name="Op den Camp H."/>
            <person name="Overmann J."/>
            <person name="Amann R."/>
            <person name="Jetten M.S.M."/>
            <person name="Mascher T."/>
            <person name="Medema M.H."/>
            <person name="Devos D.P."/>
            <person name="Kaster A.-K."/>
            <person name="Ovreas L."/>
            <person name="Rohde M."/>
            <person name="Galperin M.Y."/>
            <person name="Jogler C."/>
        </authorList>
    </citation>
    <scope>NUCLEOTIDE SEQUENCE [LARGE SCALE GENOMIC DNA]</scope>
    <source>
        <strain evidence="3 4">FC18</strain>
    </source>
</reference>
<dbReference type="Pfam" id="PF01569">
    <property type="entry name" value="PAP2"/>
    <property type="match status" value="1"/>
</dbReference>
<gene>
    <name evidence="3" type="ORF">MFFC18_48240</name>
</gene>
<accession>A0A5B9PQZ0</accession>
<dbReference type="EMBL" id="CP042912">
    <property type="protein sequence ID" value="QEG24901.1"/>
    <property type="molecule type" value="Genomic_DNA"/>
</dbReference>
<keyword evidence="4" id="KW-1185">Reference proteome</keyword>
<keyword evidence="1" id="KW-0812">Transmembrane</keyword>
<evidence type="ECO:0000313" key="3">
    <source>
        <dbReference type="EMBL" id="QEG24901.1"/>
    </source>
</evidence>
<evidence type="ECO:0000313" key="4">
    <source>
        <dbReference type="Proteomes" id="UP000322214"/>
    </source>
</evidence>
<sequence length="214" mass="22546">MQQQKRRIILASIFLAIGIAGGAASVVSQGPLPADIAITRFLQSTLGSEPSWAGPITQSAKPPTVWLLLVGGLGLVWIRTGWRGPVAVLTAFLSIKLVDFILRASVHTPKPIADLVAVASPSESSGFPSTFGLVYGAVFGCIVFARSSDDWKSTAALVTSIGMILIGAISRIVLGGHWTSQMVASLCLAFAIVLVVYFGLEHKRETSSLLTAED</sequence>
<dbReference type="Gene3D" id="1.20.144.10">
    <property type="entry name" value="Phosphatidic acid phosphatase type 2/haloperoxidase"/>
    <property type="match status" value="1"/>
</dbReference>
<feature type="transmembrane region" description="Helical" evidence="1">
    <location>
        <begin position="86"/>
        <end position="106"/>
    </location>
</feature>
<protein>
    <submittedName>
        <fullName evidence="3">PAP2 superfamily protein</fullName>
    </submittedName>
</protein>
<dbReference type="STRING" id="980251.GCA_001642875_01653"/>
<dbReference type="SUPFAM" id="SSF48317">
    <property type="entry name" value="Acid phosphatase/Vanadium-dependent haloperoxidase"/>
    <property type="match status" value="1"/>
</dbReference>
<evidence type="ECO:0000259" key="2">
    <source>
        <dbReference type="Pfam" id="PF01569"/>
    </source>
</evidence>
<name>A0A5B9PQZ0_9BACT</name>
<feature type="transmembrane region" description="Helical" evidence="1">
    <location>
        <begin position="63"/>
        <end position="79"/>
    </location>
</feature>
<proteinExistence type="predicted"/>
<feature type="transmembrane region" description="Helical" evidence="1">
    <location>
        <begin position="126"/>
        <end position="145"/>
    </location>
</feature>